<dbReference type="Pfam" id="PF01657">
    <property type="entry name" value="Stress-antifung"/>
    <property type="match status" value="2"/>
</dbReference>
<dbReference type="PANTHER" id="PTHR32099">
    <property type="entry name" value="CYSTEINE-RICH REPEAT SECRETORY PROTEIN"/>
    <property type="match status" value="1"/>
</dbReference>
<protein>
    <submittedName>
        <fullName evidence="6">Cysteine-rich receptor-like protein kinase 10</fullName>
    </submittedName>
</protein>
<evidence type="ECO:0000256" key="1">
    <source>
        <dbReference type="ARBA" id="ARBA00022729"/>
    </source>
</evidence>
<dbReference type="Proteomes" id="UP000813463">
    <property type="component" value="Chromosome 6"/>
</dbReference>
<reference evidence="5" key="1">
    <citation type="journal article" date="2021" name="Nat. Commun.">
        <title>Genomic analyses provide insights into spinach domestication and the genetic basis of agronomic traits.</title>
        <authorList>
            <person name="Cai X."/>
            <person name="Sun X."/>
            <person name="Xu C."/>
            <person name="Sun H."/>
            <person name="Wang X."/>
            <person name="Ge C."/>
            <person name="Zhang Z."/>
            <person name="Wang Q."/>
            <person name="Fei Z."/>
            <person name="Jiao C."/>
            <person name="Wang Q."/>
        </authorList>
    </citation>
    <scope>NUCLEOTIDE SEQUENCE [LARGE SCALE GENOMIC DNA]</scope>
    <source>
        <strain evidence="5">cv. Varoflay</strain>
    </source>
</reference>
<keyword evidence="1 3" id="KW-0732">Signal</keyword>
<accession>A0A9R0INI4</accession>
<reference evidence="6" key="2">
    <citation type="submission" date="2025-08" db="UniProtKB">
        <authorList>
            <consortium name="RefSeq"/>
        </authorList>
    </citation>
    <scope>IDENTIFICATION</scope>
    <source>
        <tissue evidence="6">Leaf</tissue>
    </source>
</reference>
<keyword evidence="2" id="KW-0677">Repeat</keyword>
<feature type="chain" id="PRO_5046177380" evidence="3">
    <location>
        <begin position="27"/>
        <end position="289"/>
    </location>
</feature>
<evidence type="ECO:0000313" key="5">
    <source>
        <dbReference type="Proteomes" id="UP000813463"/>
    </source>
</evidence>
<organism evidence="5 6">
    <name type="scientific">Spinacia oleracea</name>
    <name type="common">Spinach</name>
    <dbReference type="NCBI Taxonomy" id="3562"/>
    <lineage>
        <taxon>Eukaryota</taxon>
        <taxon>Viridiplantae</taxon>
        <taxon>Streptophyta</taxon>
        <taxon>Embryophyta</taxon>
        <taxon>Tracheophyta</taxon>
        <taxon>Spermatophyta</taxon>
        <taxon>Magnoliopsida</taxon>
        <taxon>eudicotyledons</taxon>
        <taxon>Gunneridae</taxon>
        <taxon>Pentapetalae</taxon>
        <taxon>Caryophyllales</taxon>
        <taxon>Chenopodiaceae</taxon>
        <taxon>Chenopodioideae</taxon>
        <taxon>Anserineae</taxon>
        <taxon>Spinacia</taxon>
    </lineage>
</organism>
<feature type="domain" description="Gnk2-homologous" evidence="4">
    <location>
        <begin position="27"/>
        <end position="129"/>
    </location>
</feature>
<feature type="signal peptide" evidence="3">
    <location>
        <begin position="1"/>
        <end position="26"/>
    </location>
</feature>
<gene>
    <name evidence="6" type="primary">LOC110792154</name>
</gene>
<dbReference type="RefSeq" id="XP_021852659.2">
    <property type="nucleotide sequence ID" value="XM_021996967.2"/>
</dbReference>
<dbReference type="AlphaFoldDB" id="A0A9R0INI4"/>
<dbReference type="InterPro" id="IPR002902">
    <property type="entry name" value="GNK2"/>
</dbReference>
<sequence>MAIFVFSTNFRLGLFIAISFILNINSQEFRQCYEVDGIYNFHRNNSRHNIDKAITQLVSNATNTYFNTISTGSGLDKFNALYSCRYDYPLQSCHSCVKSFVDVVLSCLPNVQGHSYRDECTLYYSNRSLDLSDEMDKFRRVGLAGGRTVTSKEENKLSQTLYTTVTRLIEEVISEFNVSSRYFAMTSEKYSSSETIYALAQCNPDLTSFECKTCLQSSFDWFTSDRTFPGVAQAKIYTPICRLFYMFSNKELSQPWNFAISSTGTRGNPIMAAIVASTSSVALLLKLLL</sequence>
<dbReference type="GeneID" id="110792154"/>
<dbReference type="InterPro" id="IPR038408">
    <property type="entry name" value="GNK2_sf"/>
</dbReference>
<dbReference type="Gene3D" id="3.30.430.20">
    <property type="entry name" value="Gnk2 domain, C-X8-C-X2-C motif"/>
    <property type="match status" value="2"/>
</dbReference>
<dbReference type="CDD" id="cd23509">
    <property type="entry name" value="Gnk2-like"/>
    <property type="match status" value="2"/>
</dbReference>
<feature type="domain" description="Gnk2-homologous" evidence="4">
    <location>
        <begin position="143"/>
        <end position="250"/>
    </location>
</feature>
<evidence type="ECO:0000256" key="3">
    <source>
        <dbReference type="SAM" id="SignalP"/>
    </source>
</evidence>
<evidence type="ECO:0000313" key="6">
    <source>
        <dbReference type="RefSeq" id="XP_021852659.2"/>
    </source>
</evidence>
<evidence type="ECO:0000259" key="4">
    <source>
        <dbReference type="PROSITE" id="PS51473"/>
    </source>
</evidence>
<name>A0A9R0INI4_SPIOL</name>
<dbReference type="KEGG" id="soe:110792154"/>
<keyword evidence="5" id="KW-1185">Reference proteome</keyword>
<dbReference type="PANTHER" id="PTHR32099:SF51">
    <property type="entry name" value="CYSTEINE-RICH RECEPTOR-LIKE PROTEIN KINASE 25 ISOFORM X1"/>
    <property type="match status" value="1"/>
</dbReference>
<evidence type="ECO:0000256" key="2">
    <source>
        <dbReference type="ARBA" id="ARBA00022737"/>
    </source>
</evidence>
<dbReference type="PROSITE" id="PS51473">
    <property type="entry name" value="GNK2"/>
    <property type="match status" value="2"/>
</dbReference>
<proteinExistence type="predicted"/>